<comment type="caution">
    <text evidence="1">The sequence shown here is derived from an EMBL/GenBank/DDBJ whole genome shotgun (WGS) entry which is preliminary data.</text>
</comment>
<accession>A0A1X0Q6V0</accession>
<sequence length="59" mass="6917">MSKQGVNKQLKVVESKECFVSEVCKINAEIFNKNLTKKQDREKESIERDKFRNTDAKLI</sequence>
<dbReference type="VEuPathDB" id="MicrosporidiaDB:A0H76_1025"/>
<evidence type="ECO:0000313" key="2">
    <source>
        <dbReference type="Proteomes" id="UP000192356"/>
    </source>
</evidence>
<proteinExistence type="predicted"/>
<dbReference type="VEuPathDB" id="MicrosporidiaDB:HERIO_2492"/>
<reference evidence="1 2" key="1">
    <citation type="journal article" date="2017" name="Environ. Microbiol.">
        <title>Decay of the glycolytic pathway and adaptation to intranuclear parasitism within Enterocytozoonidae microsporidia.</title>
        <authorList>
            <person name="Wiredu Boakye D."/>
            <person name="Jaroenlak P."/>
            <person name="Prachumwat A."/>
            <person name="Williams T.A."/>
            <person name="Bateman K.S."/>
            <person name="Itsathitphaisarn O."/>
            <person name="Sritunyalucksana K."/>
            <person name="Paszkiewicz K.H."/>
            <person name="Moore K.A."/>
            <person name="Stentiford G.D."/>
            <person name="Williams B.A."/>
        </authorList>
    </citation>
    <scope>NUCLEOTIDE SEQUENCE [LARGE SCALE GENOMIC DNA]</scope>
    <source>
        <strain evidence="1 2">GB1</strain>
    </source>
</reference>
<keyword evidence="2" id="KW-1185">Reference proteome</keyword>
<dbReference type="EMBL" id="LVKB01000309">
    <property type="protein sequence ID" value="ORD95447.1"/>
    <property type="molecule type" value="Genomic_DNA"/>
</dbReference>
<organism evidence="1 2">
    <name type="scientific">Hepatospora eriocheir</name>
    <dbReference type="NCBI Taxonomy" id="1081669"/>
    <lineage>
        <taxon>Eukaryota</taxon>
        <taxon>Fungi</taxon>
        <taxon>Fungi incertae sedis</taxon>
        <taxon>Microsporidia</taxon>
        <taxon>Hepatosporidae</taxon>
        <taxon>Hepatospora</taxon>
    </lineage>
</organism>
<dbReference type="Proteomes" id="UP000192356">
    <property type="component" value="Unassembled WGS sequence"/>
</dbReference>
<protein>
    <submittedName>
        <fullName evidence="1">Uncharacterized protein</fullName>
    </submittedName>
</protein>
<gene>
    <name evidence="1" type="ORF">HERIO_2492</name>
</gene>
<dbReference type="AlphaFoldDB" id="A0A1X0Q6V0"/>
<evidence type="ECO:0000313" key="1">
    <source>
        <dbReference type="EMBL" id="ORD95447.1"/>
    </source>
</evidence>
<name>A0A1X0Q6V0_9MICR</name>